<dbReference type="EMBL" id="BOQL01000030">
    <property type="protein sequence ID" value="GIM70203.1"/>
    <property type="molecule type" value="Genomic_DNA"/>
</dbReference>
<dbReference type="InterPro" id="IPR029032">
    <property type="entry name" value="AhpD-like"/>
</dbReference>
<accession>A0A919SGD3</accession>
<dbReference type="SUPFAM" id="SSF69118">
    <property type="entry name" value="AhpD-like"/>
    <property type="match status" value="1"/>
</dbReference>
<organism evidence="1 2">
    <name type="scientific">Actinoplanes auranticolor</name>
    <dbReference type="NCBI Taxonomy" id="47988"/>
    <lineage>
        <taxon>Bacteria</taxon>
        <taxon>Bacillati</taxon>
        <taxon>Actinomycetota</taxon>
        <taxon>Actinomycetes</taxon>
        <taxon>Micromonosporales</taxon>
        <taxon>Micromonosporaceae</taxon>
        <taxon>Actinoplanes</taxon>
    </lineage>
</organism>
<comment type="caution">
    <text evidence="1">The sequence shown here is derived from an EMBL/GenBank/DDBJ whole genome shotgun (WGS) entry which is preliminary data.</text>
</comment>
<dbReference type="AlphaFoldDB" id="A0A919SGD3"/>
<keyword evidence="2" id="KW-1185">Reference proteome</keyword>
<evidence type="ECO:0000313" key="2">
    <source>
        <dbReference type="Proteomes" id="UP000681340"/>
    </source>
</evidence>
<evidence type="ECO:0008006" key="3">
    <source>
        <dbReference type="Google" id="ProtNLM"/>
    </source>
</evidence>
<reference evidence="1" key="1">
    <citation type="submission" date="2021-03" db="EMBL/GenBank/DDBJ databases">
        <title>Whole genome shotgun sequence of Actinoplanes auranticolor NBRC 12245.</title>
        <authorList>
            <person name="Komaki H."/>
            <person name="Tamura T."/>
        </authorList>
    </citation>
    <scope>NUCLEOTIDE SEQUENCE</scope>
    <source>
        <strain evidence="1">NBRC 12245</strain>
    </source>
</reference>
<name>A0A919SGD3_9ACTN</name>
<dbReference type="RefSeq" id="WP_212989991.1">
    <property type="nucleotide sequence ID" value="NZ_BAABEA010000015.1"/>
</dbReference>
<sequence>MAVPPHDLSDRAAAGREIYARNFGVSPAEVERLMTRHAGAVFTREAYEAAGGPGWQSPALTDRDRSIAVIAVLVAQNVTGQRLSTYLSLARRNGLDLEGLTALMVLLGSYVGQPYASLGMEAVQRSADAEQ</sequence>
<dbReference type="Gene3D" id="1.20.1290.10">
    <property type="entry name" value="AhpD-like"/>
    <property type="match status" value="1"/>
</dbReference>
<evidence type="ECO:0000313" key="1">
    <source>
        <dbReference type="EMBL" id="GIM70203.1"/>
    </source>
</evidence>
<proteinExistence type="predicted"/>
<protein>
    <recommendedName>
        <fullName evidence="3">4-carboxymuconolactone decarboxylase</fullName>
    </recommendedName>
</protein>
<gene>
    <name evidence="1" type="ORF">Aau02nite_39900</name>
</gene>
<dbReference type="Proteomes" id="UP000681340">
    <property type="component" value="Unassembled WGS sequence"/>
</dbReference>